<dbReference type="NCBIfam" id="TIGR00305">
    <property type="entry name" value="putative toxin-antitoxin system toxin component, PIN family"/>
    <property type="match status" value="1"/>
</dbReference>
<feature type="domain" description="PIN" evidence="1">
    <location>
        <begin position="1"/>
        <end position="118"/>
    </location>
</feature>
<evidence type="ECO:0000313" key="2">
    <source>
        <dbReference type="EMBL" id="PRR75095.1"/>
    </source>
</evidence>
<dbReference type="Pfam" id="PF13470">
    <property type="entry name" value="PIN_3"/>
    <property type="match status" value="1"/>
</dbReference>
<dbReference type="InterPro" id="IPR029060">
    <property type="entry name" value="PIN-like_dom_sf"/>
</dbReference>
<dbReference type="PANTHER" id="PTHR34610:SF4">
    <property type="entry name" value="SLL8027 PROTEIN"/>
    <property type="match status" value="1"/>
</dbReference>
<dbReference type="SUPFAM" id="SSF88723">
    <property type="entry name" value="PIN domain-like"/>
    <property type="match status" value="1"/>
</dbReference>
<dbReference type="InterPro" id="IPR002716">
    <property type="entry name" value="PIN_dom"/>
</dbReference>
<sequence>MKVVLDTNVVISGLLAPVGPAGKIVDLWADGKIEVVVSPAVVTEYMGVFLRPKFAKVGTVEERQQLLEGFINLENTILVLPDVEVNAINADPSDNRFLECAKTGETNCLISGDSHLLALEEYEGIPIITPGQFIETFSLGTRTVRP</sequence>
<reference evidence="2 3" key="1">
    <citation type="submission" date="2018-03" db="EMBL/GenBank/DDBJ databases">
        <title>Genome sequence of Moorella humiferrea DSM 23265.</title>
        <authorList>
            <person name="Poehlein A."/>
            <person name="Daniel R."/>
        </authorList>
    </citation>
    <scope>NUCLEOTIDE SEQUENCE [LARGE SCALE GENOMIC DNA]</scope>
    <source>
        <strain evidence="2 3">DSM 23265</strain>
    </source>
</reference>
<gene>
    <name evidence="2" type="ORF">MOHU_06020</name>
</gene>
<name>A0A2T0AWJ5_9FIRM</name>
<comment type="caution">
    <text evidence="2">The sequence shown here is derived from an EMBL/GenBank/DDBJ whole genome shotgun (WGS) entry which is preliminary data.</text>
</comment>
<keyword evidence="3" id="KW-1185">Reference proteome</keyword>
<dbReference type="Proteomes" id="UP000238415">
    <property type="component" value="Unassembled WGS sequence"/>
</dbReference>
<proteinExistence type="predicted"/>
<evidence type="ECO:0000259" key="1">
    <source>
        <dbReference type="SMART" id="SM00670"/>
    </source>
</evidence>
<dbReference type="OrthoDB" id="32918at2"/>
<dbReference type="PANTHER" id="PTHR34610">
    <property type="entry name" value="SSL7007 PROTEIN"/>
    <property type="match status" value="1"/>
</dbReference>
<organism evidence="2 3">
    <name type="scientific">Neomoorella humiferrea</name>
    <dbReference type="NCBI Taxonomy" id="676965"/>
    <lineage>
        <taxon>Bacteria</taxon>
        <taxon>Bacillati</taxon>
        <taxon>Bacillota</taxon>
        <taxon>Clostridia</taxon>
        <taxon>Neomoorellales</taxon>
        <taxon>Neomoorellaceae</taxon>
        <taxon>Neomoorella</taxon>
    </lineage>
</organism>
<dbReference type="SMART" id="SM00670">
    <property type="entry name" value="PINc"/>
    <property type="match status" value="1"/>
</dbReference>
<dbReference type="InterPro" id="IPR002850">
    <property type="entry name" value="PIN_toxin-like"/>
</dbReference>
<accession>A0A2T0AWJ5</accession>
<protein>
    <submittedName>
        <fullName evidence="2">PIN domain protein</fullName>
    </submittedName>
</protein>
<dbReference type="EMBL" id="PVXM01000006">
    <property type="protein sequence ID" value="PRR75095.1"/>
    <property type="molecule type" value="Genomic_DNA"/>
</dbReference>
<evidence type="ECO:0000313" key="3">
    <source>
        <dbReference type="Proteomes" id="UP000238415"/>
    </source>
</evidence>
<dbReference type="AlphaFoldDB" id="A0A2T0AWJ5"/>
<dbReference type="RefSeq" id="WP_106004608.1">
    <property type="nucleotide sequence ID" value="NZ_CP136419.1"/>
</dbReference>
<dbReference type="Gene3D" id="3.40.50.1010">
    <property type="entry name" value="5'-nuclease"/>
    <property type="match status" value="1"/>
</dbReference>